<dbReference type="GO" id="GO:0046872">
    <property type="term" value="F:metal ion binding"/>
    <property type="evidence" value="ECO:0007669"/>
    <property type="project" value="UniProtKB-KW"/>
</dbReference>
<dbReference type="RefSeq" id="WP_081334039.1">
    <property type="nucleotide sequence ID" value="NZ_MIPW01000053.1"/>
</dbReference>
<dbReference type="InterPro" id="IPR036922">
    <property type="entry name" value="Rieske_2Fe-2S_sf"/>
</dbReference>
<dbReference type="InterPro" id="IPR014349">
    <property type="entry name" value="Rieske_Fe-S_prot"/>
</dbReference>
<dbReference type="CDD" id="cd03467">
    <property type="entry name" value="Rieske"/>
    <property type="match status" value="1"/>
</dbReference>
<dbReference type="InterPro" id="IPR005805">
    <property type="entry name" value="Rieske_Fe-S_prot_C"/>
</dbReference>
<evidence type="ECO:0000313" key="8">
    <source>
        <dbReference type="EMBL" id="OES25755.1"/>
    </source>
</evidence>
<feature type="domain" description="Rieske" evidence="7">
    <location>
        <begin position="109"/>
        <end position="198"/>
    </location>
</feature>
<name>A0AB36FSF3_ALTMA</name>
<dbReference type="Gene3D" id="2.102.10.10">
    <property type="entry name" value="Rieske [2Fe-2S] iron-sulphur domain"/>
    <property type="match status" value="1"/>
</dbReference>
<sequence length="213" mass="23457">MTNRTSDNVRKSRCCQADYDGPDNGFRRDMLKYLAFAIPIANLSVSGKLSAAQNRPERLPPQPGDRLTYFSKSKRGQIIKLSDLAELDKQQLILPYDAQNNIVRDGSRYNQVLLQKLPESKLSNDTKALSASGVVAYSAICTHAGCPVTGWMTDEENYMCPCHQSVFNPKDSGVVVSGPAPRNLPALPLKVENDEIVVAGNFNSWIGFGKPPR</sequence>
<proteinExistence type="predicted"/>
<dbReference type="SUPFAM" id="SSF50022">
    <property type="entry name" value="ISP domain"/>
    <property type="match status" value="1"/>
</dbReference>
<evidence type="ECO:0000256" key="1">
    <source>
        <dbReference type="ARBA" id="ARBA00022714"/>
    </source>
</evidence>
<keyword evidence="3" id="KW-0408">Iron</keyword>
<keyword evidence="9" id="KW-1185">Reference proteome</keyword>
<keyword evidence="4" id="KW-0411">Iron-sulfur</keyword>
<gene>
    <name evidence="8" type="ORF">BFV95_4273</name>
</gene>
<dbReference type="AlphaFoldDB" id="A0AB36FSF3"/>
<keyword evidence="2" id="KW-0479">Metal-binding</keyword>
<organism evidence="8 9">
    <name type="scientific">Alteromonas macleodii</name>
    <name type="common">Pseudoalteromonas macleodii</name>
    <dbReference type="NCBI Taxonomy" id="28108"/>
    <lineage>
        <taxon>Bacteria</taxon>
        <taxon>Pseudomonadati</taxon>
        <taxon>Pseudomonadota</taxon>
        <taxon>Gammaproteobacteria</taxon>
        <taxon>Alteromonadales</taxon>
        <taxon>Alteromonadaceae</taxon>
        <taxon>Alteromonas/Salinimonas group</taxon>
        <taxon>Alteromonas</taxon>
    </lineage>
</organism>
<reference evidence="8 9" key="1">
    <citation type="submission" date="2016-09" db="EMBL/GenBank/DDBJ databases">
        <title>Draft Genome Sequence of four Alteromonas macleodii strains isolated from copper coupons and grown long-term at elevated copper levels.</title>
        <authorList>
            <person name="Cusick K."/>
            <person name="Dale J."/>
            <person name="Little B."/>
            <person name="Biffinger J."/>
        </authorList>
    </citation>
    <scope>NUCLEOTIDE SEQUENCE [LARGE SCALE GENOMIC DNA]</scope>
    <source>
        <strain evidence="8 9">KCP01</strain>
    </source>
</reference>
<accession>A0AB36FSF3</accession>
<comment type="caution">
    <text evidence="8">The sequence shown here is derived from an EMBL/GenBank/DDBJ whole genome shotgun (WGS) entry which is preliminary data.</text>
</comment>
<evidence type="ECO:0000256" key="3">
    <source>
        <dbReference type="ARBA" id="ARBA00023004"/>
    </source>
</evidence>
<dbReference type="GO" id="GO:0051537">
    <property type="term" value="F:2 iron, 2 sulfur cluster binding"/>
    <property type="evidence" value="ECO:0007669"/>
    <property type="project" value="UniProtKB-KW"/>
</dbReference>
<dbReference type="GO" id="GO:0016020">
    <property type="term" value="C:membrane"/>
    <property type="evidence" value="ECO:0007669"/>
    <property type="project" value="InterPro"/>
</dbReference>
<dbReference type="PRINTS" id="PR00162">
    <property type="entry name" value="RIESKE"/>
</dbReference>
<dbReference type="PANTHER" id="PTHR10134">
    <property type="entry name" value="CYTOCHROME B-C1 COMPLEX SUBUNIT RIESKE, MITOCHONDRIAL"/>
    <property type="match status" value="1"/>
</dbReference>
<dbReference type="Proteomes" id="UP000095392">
    <property type="component" value="Unassembled WGS sequence"/>
</dbReference>
<comment type="cofactor">
    <cofactor evidence="6">
        <name>[2Fe-2S] cluster</name>
        <dbReference type="ChEBI" id="CHEBI:190135"/>
    </cofactor>
</comment>
<dbReference type="InterPro" id="IPR017941">
    <property type="entry name" value="Rieske_2Fe-2S"/>
</dbReference>
<keyword evidence="1" id="KW-0001">2Fe-2S</keyword>
<protein>
    <submittedName>
        <fullName evidence="8">Rieske domain protein</fullName>
    </submittedName>
</protein>
<evidence type="ECO:0000259" key="7">
    <source>
        <dbReference type="PROSITE" id="PS51296"/>
    </source>
</evidence>
<evidence type="ECO:0000256" key="2">
    <source>
        <dbReference type="ARBA" id="ARBA00022723"/>
    </source>
</evidence>
<dbReference type="Pfam" id="PF00355">
    <property type="entry name" value="Rieske"/>
    <property type="match status" value="1"/>
</dbReference>
<dbReference type="EMBL" id="MIPY01000039">
    <property type="protein sequence ID" value="OES25755.1"/>
    <property type="molecule type" value="Genomic_DNA"/>
</dbReference>
<evidence type="ECO:0000256" key="6">
    <source>
        <dbReference type="ARBA" id="ARBA00034078"/>
    </source>
</evidence>
<dbReference type="PROSITE" id="PS51296">
    <property type="entry name" value="RIESKE"/>
    <property type="match status" value="1"/>
</dbReference>
<evidence type="ECO:0000256" key="4">
    <source>
        <dbReference type="ARBA" id="ARBA00023014"/>
    </source>
</evidence>
<evidence type="ECO:0000313" key="9">
    <source>
        <dbReference type="Proteomes" id="UP000095392"/>
    </source>
</evidence>
<evidence type="ECO:0000256" key="5">
    <source>
        <dbReference type="ARBA" id="ARBA00023157"/>
    </source>
</evidence>
<keyword evidence="5" id="KW-1015">Disulfide bond</keyword>